<evidence type="ECO:0000313" key="3">
    <source>
        <dbReference type="Proteomes" id="UP000016960"/>
    </source>
</evidence>
<organism evidence="2 3">
    <name type="scientific">Rubidibacter lacunae KORDI 51-2</name>
    <dbReference type="NCBI Taxonomy" id="582515"/>
    <lineage>
        <taxon>Bacteria</taxon>
        <taxon>Bacillati</taxon>
        <taxon>Cyanobacteriota</taxon>
        <taxon>Cyanophyceae</taxon>
        <taxon>Oscillatoriophycideae</taxon>
        <taxon>Chroococcales</taxon>
        <taxon>Aphanothecaceae</taxon>
        <taxon>Rubidibacter</taxon>
    </lineage>
</organism>
<keyword evidence="1" id="KW-0812">Transmembrane</keyword>
<dbReference type="InParanoid" id="U5DEE2"/>
<dbReference type="RefSeq" id="WP_022609215.1">
    <property type="nucleotide sequence ID" value="NZ_ASSJ01000083.1"/>
</dbReference>
<keyword evidence="1" id="KW-1133">Transmembrane helix</keyword>
<dbReference type="AlphaFoldDB" id="U5DEE2"/>
<evidence type="ECO:0000256" key="1">
    <source>
        <dbReference type="SAM" id="Phobius"/>
    </source>
</evidence>
<accession>U5DEE2</accession>
<comment type="caution">
    <text evidence="2">The sequence shown here is derived from an EMBL/GenBank/DDBJ whole genome shotgun (WGS) entry which is preliminary data.</text>
</comment>
<keyword evidence="3" id="KW-1185">Reference proteome</keyword>
<keyword evidence="1" id="KW-0472">Membrane</keyword>
<sequence length="50" mass="5687">MKPMVWHPEEKDAKVNQYLESVNREPWVLLWGAAILMIGAFTSAVLVGIF</sequence>
<protein>
    <submittedName>
        <fullName evidence="2">Uncharacterized protein</fullName>
    </submittedName>
</protein>
<dbReference type="EMBL" id="ASSJ01000083">
    <property type="protein sequence ID" value="ERN39991.1"/>
    <property type="molecule type" value="Genomic_DNA"/>
</dbReference>
<gene>
    <name evidence="2" type="ORF">KR51_00035920</name>
</gene>
<proteinExistence type="predicted"/>
<reference evidence="2 3" key="1">
    <citation type="submission" date="2013-05" db="EMBL/GenBank/DDBJ databases">
        <title>Draft genome sequence of Rubidibacter lacunae KORDI 51-2.</title>
        <authorList>
            <person name="Choi D.H."/>
            <person name="Noh J.H."/>
            <person name="Kwon K.-K."/>
            <person name="Lee J.-H."/>
            <person name="Ryu J.-Y."/>
        </authorList>
    </citation>
    <scope>NUCLEOTIDE SEQUENCE [LARGE SCALE GENOMIC DNA]</scope>
    <source>
        <strain evidence="2 3">KORDI 51-2</strain>
    </source>
</reference>
<dbReference type="Proteomes" id="UP000016960">
    <property type="component" value="Unassembled WGS sequence"/>
</dbReference>
<dbReference type="eggNOG" id="ENOG5033ED7">
    <property type="taxonomic scope" value="Bacteria"/>
</dbReference>
<feature type="transmembrane region" description="Helical" evidence="1">
    <location>
        <begin position="28"/>
        <end position="49"/>
    </location>
</feature>
<name>U5DEE2_9CHRO</name>
<evidence type="ECO:0000313" key="2">
    <source>
        <dbReference type="EMBL" id="ERN39991.1"/>
    </source>
</evidence>